<sequence length="687" mass="77491">MSESYNETIKNGRESMKTAEHRQIAKESGTVIREEWGGKLEFIFSCLSYAVGLGNLWRFPYRCYSNGGGAFLIPYTIILLLAGMPLVFLEMSFGQYASEGIISIWKICPLMEGIGWGMFFVSFLVGIYYNMIVAWTIFYLFASLGKDVPWRGCGHEWNTGRCSGLDDVENQKNCTDNQGFWFNRTCFNGARNNITLYSEDMRLAYNLYSSSNFTDTSYLNLPSYEYFHGHALDISDGIGNLGAIKWKQLGCLFLSWFLVCICLLKGVKSQGKVAYFTALFPYFVILIMGIRVATLEGSIKGVEFYIKPDFSILKGAKVWGDAAVQIFFSLSPCWGGLITLASYNKFNNNCYKDAIIISIGNCLTSFIAGFVVFGSIGYMAHEMGTEVSKVAVHGSGLAFIAYPEVIASLPVSSLWSLIFFLMLLTLGLGTQFSVVTTVHTTILDIYPETLRTGKKPMYLMASICFVLFLLGLPMTTRGGMYVLQLFDDYSASFSVLFIGFFEIITISWIYGIKRFSDNISEMLGKRPNLWFRSLWLAGTPFLIIGIVFFSFYQYKGSSYEQHPFPNWANIIGLCITFFPVSFIPAIAFYKLSISYKYHKSLLKTIQFLLNPRENWKPANREIEFKPRVIEINFTDKDSIIGTCQRKCIEANGKFSGEDLDDDTDIKVENFIKSSSVCDVTSVSSNKL</sequence>
<dbReference type="Proteomes" id="UP000549394">
    <property type="component" value="Unassembled WGS sequence"/>
</dbReference>
<organism evidence="10 11">
    <name type="scientific">Dimorphilus gyrociliatus</name>
    <dbReference type="NCBI Taxonomy" id="2664684"/>
    <lineage>
        <taxon>Eukaryota</taxon>
        <taxon>Metazoa</taxon>
        <taxon>Spiralia</taxon>
        <taxon>Lophotrochozoa</taxon>
        <taxon>Annelida</taxon>
        <taxon>Polychaeta</taxon>
        <taxon>Polychaeta incertae sedis</taxon>
        <taxon>Dinophilidae</taxon>
        <taxon>Dimorphilus</taxon>
    </lineage>
</organism>
<feature type="transmembrane region" description="Helical" evidence="9">
    <location>
        <begin position="533"/>
        <end position="554"/>
    </location>
</feature>
<dbReference type="AlphaFoldDB" id="A0A7I8VUX1"/>
<feature type="transmembrane region" description="Helical" evidence="9">
    <location>
        <begin position="113"/>
        <end position="141"/>
    </location>
</feature>
<dbReference type="PANTHER" id="PTHR11616">
    <property type="entry name" value="SODIUM/CHLORIDE DEPENDENT TRANSPORTER"/>
    <property type="match status" value="1"/>
</dbReference>
<dbReference type="SUPFAM" id="SSF161070">
    <property type="entry name" value="SNF-like"/>
    <property type="match status" value="1"/>
</dbReference>
<feature type="transmembrane region" description="Helical" evidence="9">
    <location>
        <begin position="458"/>
        <end position="483"/>
    </location>
</feature>
<dbReference type="PRINTS" id="PR00176">
    <property type="entry name" value="NANEUSMPORT"/>
</dbReference>
<reference evidence="10 11" key="1">
    <citation type="submission" date="2020-08" db="EMBL/GenBank/DDBJ databases">
        <authorList>
            <person name="Hejnol A."/>
        </authorList>
    </citation>
    <scope>NUCLEOTIDE SEQUENCE [LARGE SCALE GENOMIC DNA]</scope>
</reference>
<evidence type="ECO:0000256" key="5">
    <source>
        <dbReference type="ARBA" id="ARBA00023136"/>
    </source>
</evidence>
<dbReference type="InterPro" id="IPR037272">
    <property type="entry name" value="SNS_sf"/>
</dbReference>
<feature type="transmembrane region" description="Helical" evidence="9">
    <location>
        <begin position="489"/>
        <end position="512"/>
    </location>
</feature>
<evidence type="ECO:0000256" key="9">
    <source>
        <dbReference type="SAM" id="Phobius"/>
    </source>
</evidence>
<keyword evidence="5 9" id="KW-0472">Membrane</keyword>
<evidence type="ECO:0000256" key="1">
    <source>
        <dbReference type="ARBA" id="ARBA00004141"/>
    </source>
</evidence>
<gene>
    <name evidence="10" type="ORF">DGYR_LOCUS8273</name>
</gene>
<name>A0A7I8VUX1_9ANNE</name>
<dbReference type="InterPro" id="IPR000175">
    <property type="entry name" value="Na/ntran_symport"/>
</dbReference>
<keyword evidence="6" id="KW-0915">Sodium</keyword>
<evidence type="ECO:0000313" key="10">
    <source>
        <dbReference type="EMBL" id="CAD5120141.1"/>
    </source>
</evidence>
<feature type="transmembrane region" description="Helical" evidence="9">
    <location>
        <begin position="355"/>
        <end position="378"/>
    </location>
</feature>
<feature type="binding site" evidence="6">
    <location>
        <position position="426"/>
    </location>
    <ligand>
        <name>Na(+)</name>
        <dbReference type="ChEBI" id="CHEBI:29101"/>
        <label>1</label>
    </ligand>
</feature>
<feature type="transmembrane region" description="Helical" evidence="9">
    <location>
        <begin position="71"/>
        <end position="93"/>
    </location>
</feature>
<evidence type="ECO:0000256" key="7">
    <source>
        <dbReference type="PIRSR" id="PIRSR600175-2"/>
    </source>
</evidence>
<protein>
    <recommendedName>
        <fullName evidence="8">Transporter</fullName>
    </recommendedName>
</protein>
<keyword evidence="11" id="KW-1185">Reference proteome</keyword>
<comment type="similarity">
    <text evidence="8">Belongs to the sodium:neurotransmitter symporter (SNF) (TC 2.A.22) family.</text>
</comment>
<accession>A0A7I8VUX1</accession>
<dbReference type="GO" id="GO:0015375">
    <property type="term" value="F:glycine:sodium symporter activity"/>
    <property type="evidence" value="ECO:0007669"/>
    <property type="project" value="TreeGrafter"/>
</dbReference>
<evidence type="ECO:0000256" key="3">
    <source>
        <dbReference type="ARBA" id="ARBA00022692"/>
    </source>
</evidence>
<dbReference type="GO" id="GO:0005886">
    <property type="term" value="C:plasma membrane"/>
    <property type="evidence" value="ECO:0007669"/>
    <property type="project" value="TreeGrafter"/>
</dbReference>
<feature type="binding site" evidence="6">
    <location>
        <position position="361"/>
    </location>
    <ligand>
        <name>Na(+)</name>
        <dbReference type="ChEBI" id="CHEBI:29101"/>
        <label>1</label>
    </ligand>
</feature>
<feature type="binding site" evidence="6">
    <location>
        <position position="50"/>
    </location>
    <ligand>
        <name>Na(+)</name>
        <dbReference type="ChEBI" id="CHEBI:29101"/>
        <label>1</label>
    </ligand>
</feature>
<dbReference type="GO" id="GO:0046872">
    <property type="term" value="F:metal ion binding"/>
    <property type="evidence" value="ECO:0007669"/>
    <property type="project" value="UniProtKB-KW"/>
</dbReference>
<feature type="binding site" evidence="6">
    <location>
        <position position="329"/>
    </location>
    <ligand>
        <name>Na(+)</name>
        <dbReference type="ChEBI" id="CHEBI:29101"/>
        <label>1</label>
    </ligand>
</feature>
<keyword evidence="2 8" id="KW-0813">Transport</keyword>
<keyword evidence="3 8" id="KW-0812">Transmembrane</keyword>
<evidence type="ECO:0000313" key="11">
    <source>
        <dbReference type="Proteomes" id="UP000549394"/>
    </source>
</evidence>
<feature type="disulfide bond" evidence="7">
    <location>
        <begin position="153"/>
        <end position="162"/>
    </location>
</feature>
<keyword evidence="8" id="KW-0769">Symport</keyword>
<proteinExistence type="inferred from homology"/>
<keyword evidence="6" id="KW-0479">Metal-binding</keyword>
<feature type="binding site" evidence="6">
    <location>
        <position position="55"/>
    </location>
    <ligand>
        <name>Na(+)</name>
        <dbReference type="ChEBI" id="CHEBI:29101"/>
        <label>1</label>
    </ligand>
</feature>
<dbReference type="PROSITE" id="PS50267">
    <property type="entry name" value="NA_NEUROTRAN_SYMP_3"/>
    <property type="match status" value="1"/>
</dbReference>
<feature type="transmembrane region" description="Helical" evidence="9">
    <location>
        <begin position="273"/>
        <end position="293"/>
    </location>
</feature>
<comment type="subcellular location">
    <subcellularLocation>
        <location evidence="1">Membrane</location>
        <topology evidence="1">Multi-pass membrane protein</topology>
    </subcellularLocation>
</comment>
<evidence type="ECO:0000256" key="6">
    <source>
        <dbReference type="PIRSR" id="PIRSR600175-1"/>
    </source>
</evidence>
<dbReference type="EMBL" id="CAJFCJ010000012">
    <property type="protein sequence ID" value="CAD5120141.1"/>
    <property type="molecule type" value="Genomic_DNA"/>
</dbReference>
<dbReference type="Pfam" id="PF00209">
    <property type="entry name" value="SNF"/>
    <property type="match status" value="1"/>
</dbReference>
<dbReference type="PANTHER" id="PTHR11616:SF240">
    <property type="entry name" value="BLOATED TUBULES, ISOFORM B-RELATED"/>
    <property type="match status" value="1"/>
</dbReference>
<comment type="caution">
    <text evidence="10">The sequence shown here is derived from an EMBL/GenBank/DDBJ whole genome shotgun (WGS) entry which is preliminary data.</text>
</comment>
<evidence type="ECO:0000256" key="4">
    <source>
        <dbReference type="ARBA" id="ARBA00022989"/>
    </source>
</evidence>
<keyword evidence="4 9" id="KW-1133">Transmembrane helix</keyword>
<keyword evidence="7" id="KW-1015">Disulfide bond</keyword>
<dbReference type="OrthoDB" id="6581954at2759"/>
<evidence type="ECO:0000256" key="8">
    <source>
        <dbReference type="RuleBase" id="RU003732"/>
    </source>
</evidence>
<feature type="binding site" evidence="6">
    <location>
        <position position="51"/>
    </location>
    <ligand>
        <name>Na(+)</name>
        <dbReference type="ChEBI" id="CHEBI:29101"/>
        <label>1</label>
    </ligand>
</feature>
<feature type="transmembrane region" description="Helical" evidence="9">
    <location>
        <begin position="566"/>
        <end position="589"/>
    </location>
</feature>
<dbReference type="PROSITE" id="PS00610">
    <property type="entry name" value="NA_NEUROTRAN_SYMP_1"/>
    <property type="match status" value="1"/>
</dbReference>
<feature type="transmembrane region" description="Helical" evidence="9">
    <location>
        <begin position="417"/>
        <end position="446"/>
    </location>
</feature>
<feature type="transmembrane region" description="Helical" evidence="9">
    <location>
        <begin position="322"/>
        <end position="343"/>
    </location>
</feature>
<evidence type="ECO:0000256" key="2">
    <source>
        <dbReference type="ARBA" id="ARBA00022448"/>
    </source>
</evidence>